<feature type="chain" id="PRO_5030543512" description="NADH:ubiquinone oxidoreductase intermediate-associated protein 30 domain-containing protein" evidence="2">
    <location>
        <begin position="21"/>
        <end position="179"/>
    </location>
</feature>
<comment type="caution">
    <text evidence="4">The sequence shown here is derived from an EMBL/GenBank/DDBJ whole genome shotgun (WGS) entry which is preliminary data.</text>
</comment>
<dbReference type="GO" id="GO:0010257">
    <property type="term" value="P:NADH dehydrogenase complex assembly"/>
    <property type="evidence" value="ECO:0007669"/>
    <property type="project" value="TreeGrafter"/>
</dbReference>
<dbReference type="InterPro" id="IPR008979">
    <property type="entry name" value="Galactose-bd-like_sf"/>
</dbReference>
<dbReference type="PANTHER" id="PTHR13194:SF19">
    <property type="entry name" value="NAD(P)-BINDING ROSSMANN-FOLD SUPERFAMILY PROTEIN"/>
    <property type="match status" value="1"/>
</dbReference>
<gene>
    <name evidence="4" type="ORF">GGR93_001670</name>
</gene>
<dbReference type="EMBL" id="JACIFU010000002">
    <property type="protein sequence ID" value="MBB4173897.1"/>
    <property type="molecule type" value="Genomic_DNA"/>
</dbReference>
<dbReference type="RefSeq" id="WP_311733166.1">
    <property type="nucleotide sequence ID" value="NZ_JACIFU010000002.1"/>
</dbReference>
<evidence type="ECO:0000256" key="1">
    <source>
        <dbReference type="ARBA" id="ARBA00007884"/>
    </source>
</evidence>
<dbReference type="AlphaFoldDB" id="A0A7W6M910"/>
<reference evidence="4 5" key="1">
    <citation type="submission" date="2020-08" db="EMBL/GenBank/DDBJ databases">
        <title>Genomic Encyclopedia of Type Strains, Phase IV (KMG-IV): sequencing the most valuable type-strain genomes for metagenomic binning, comparative biology and taxonomic classification.</title>
        <authorList>
            <person name="Goeker M."/>
        </authorList>
    </citation>
    <scope>NUCLEOTIDE SEQUENCE [LARGE SCALE GENOMIC DNA]</scope>
    <source>
        <strain evidence="4 5">DSM 101015</strain>
    </source>
</reference>
<keyword evidence="5" id="KW-1185">Reference proteome</keyword>
<name>A0A7W6M910_9RHOB</name>
<comment type="similarity">
    <text evidence="1">Belongs to the CIA30 family.</text>
</comment>
<keyword evidence="2" id="KW-0732">Signal</keyword>
<proteinExistence type="inferred from homology"/>
<evidence type="ECO:0000256" key="2">
    <source>
        <dbReference type="SAM" id="SignalP"/>
    </source>
</evidence>
<dbReference type="InterPro" id="IPR039131">
    <property type="entry name" value="NDUFAF1"/>
</dbReference>
<dbReference type="InterPro" id="IPR013857">
    <property type="entry name" value="NADH-UbQ_OxRdtase-assoc_prot30"/>
</dbReference>
<dbReference type="Pfam" id="PF08547">
    <property type="entry name" value="CIA30"/>
    <property type="match status" value="1"/>
</dbReference>
<sequence>MNRLLIIMAACALGVVTAKAEEPHMELSPRWEYVADTVMGGVSTGQIEQVETEGHSATRLTGSVSLDNNGGFVQMAFDLNEDGSTFDASRFIGIEMDVIGNDEAYDLRLRTDQLEKPWHSYRTDFFSKSELQTVRIPFSQIEPHRTDIPFDAARLRRIGILAIGREFEADVAVTGIRFY</sequence>
<accession>A0A7W6M910</accession>
<dbReference type="GO" id="GO:0051082">
    <property type="term" value="F:unfolded protein binding"/>
    <property type="evidence" value="ECO:0007669"/>
    <property type="project" value="TreeGrafter"/>
</dbReference>
<organism evidence="4 5">
    <name type="scientific">Sulfitobacter noctilucicola</name>
    <dbReference type="NCBI Taxonomy" id="1342301"/>
    <lineage>
        <taxon>Bacteria</taxon>
        <taxon>Pseudomonadati</taxon>
        <taxon>Pseudomonadota</taxon>
        <taxon>Alphaproteobacteria</taxon>
        <taxon>Rhodobacterales</taxon>
        <taxon>Roseobacteraceae</taxon>
        <taxon>Sulfitobacter</taxon>
    </lineage>
</organism>
<evidence type="ECO:0000259" key="3">
    <source>
        <dbReference type="Pfam" id="PF08547"/>
    </source>
</evidence>
<protein>
    <recommendedName>
        <fullName evidence="3">NADH:ubiquinone oxidoreductase intermediate-associated protein 30 domain-containing protein</fullName>
    </recommendedName>
</protein>
<evidence type="ECO:0000313" key="5">
    <source>
        <dbReference type="Proteomes" id="UP000565745"/>
    </source>
</evidence>
<dbReference type="PANTHER" id="PTHR13194">
    <property type="entry name" value="COMPLEX I INTERMEDIATE-ASSOCIATED PROTEIN 30"/>
    <property type="match status" value="1"/>
</dbReference>
<dbReference type="SUPFAM" id="SSF49785">
    <property type="entry name" value="Galactose-binding domain-like"/>
    <property type="match status" value="1"/>
</dbReference>
<dbReference type="Proteomes" id="UP000565745">
    <property type="component" value="Unassembled WGS sequence"/>
</dbReference>
<feature type="signal peptide" evidence="2">
    <location>
        <begin position="1"/>
        <end position="20"/>
    </location>
</feature>
<evidence type="ECO:0000313" key="4">
    <source>
        <dbReference type="EMBL" id="MBB4173897.1"/>
    </source>
</evidence>
<feature type="domain" description="NADH:ubiquinone oxidoreductase intermediate-associated protein 30" evidence="3">
    <location>
        <begin position="28"/>
        <end position="165"/>
    </location>
</feature>